<dbReference type="OrthoDB" id="10664617at2759"/>
<feature type="compositionally biased region" description="Acidic residues" evidence="1">
    <location>
        <begin position="575"/>
        <end position="586"/>
    </location>
</feature>
<feature type="compositionally biased region" description="Acidic residues" evidence="1">
    <location>
        <begin position="121"/>
        <end position="134"/>
    </location>
</feature>
<feature type="compositionally biased region" description="Low complexity" evidence="1">
    <location>
        <begin position="81"/>
        <end position="101"/>
    </location>
</feature>
<evidence type="ECO:0000313" key="2">
    <source>
        <dbReference type="EMBL" id="PRW56714.1"/>
    </source>
</evidence>
<proteinExistence type="predicted"/>
<reference evidence="2 3" key="1">
    <citation type="journal article" date="2018" name="Plant J.">
        <title>Genome sequences of Chlorella sorokiniana UTEX 1602 and Micractinium conductrix SAG 241.80: implications to maltose excretion by a green alga.</title>
        <authorList>
            <person name="Arriola M.B."/>
            <person name="Velmurugan N."/>
            <person name="Zhang Y."/>
            <person name="Plunkett M.H."/>
            <person name="Hondzo H."/>
            <person name="Barney B.M."/>
        </authorList>
    </citation>
    <scope>NUCLEOTIDE SEQUENCE [LARGE SCALE GENOMIC DNA]</scope>
    <source>
        <strain evidence="3">UTEX 1602</strain>
    </source>
</reference>
<comment type="caution">
    <text evidence="2">The sequence shown here is derived from an EMBL/GenBank/DDBJ whole genome shotgun (WGS) entry which is preliminary data.</text>
</comment>
<dbReference type="AlphaFoldDB" id="A0A2P6TRN3"/>
<organism evidence="2 3">
    <name type="scientific">Chlorella sorokiniana</name>
    <name type="common">Freshwater green alga</name>
    <dbReference type="NCBI Taxonomy" id="3076"/>
    <lineage>
        <taxon>Eukaryota</taxon>
        <taxon>Viridiplantae</taxon>
        <taxon>Chlorophyta</taxon>
        <taxon>core chlorophytes</taxon>
        <taxon>Trebouxiophyceae</taxon>
        <taxon>Chlorellales</taxon>
        <taxon>Chlorellaceae</taxon>
        <taxon>Chlorella clade</taxon>
        <taxon>Chlorella</taxon>
    </lineage>
</organism>
<gene>
    <name evidence="2" type="ORF">C2E21_4752</name>
</gene>
<accession>A0A2P6TRN3</accession>
<name>A0A2P6TRN3_CHLSO</name>
<evidence type="ECO:0000313" key="3">
    <source>
        <dbReference type="Proteomes" id="UP000239899"/>
    </source>
</evidence>
<protein>
    <submittedName>
        <fullName evidence="2">Uncharacterized protein</fullName>
    </submittedName>
</protein>
<evidence type="ECO:0000256" key="1">
    <source>
        <dbReference type="SAM" id="MobiDB-lite"/>
    </source>
</evidence>
<keyword evidence="3" id="KW-1185">Reference proteome</keyword>
<dbReference type="EMBL" id="LHPG02000008">
    <property type="protein sequence ID" value="PRW56714.1"/>
    <property type="molecule type" value="Genomic_DNA"/>
</dbReference>
<dbReference type="Proteomes" id="UP000239899">
    <property type="component" value="Unassembled WGS sequence"/>
</dbReference>
<feature type="region of interest" description="Disordered" evidence="1">
    <location>
        <begin position="567"/>
        <end position="615"/>
    </location>
</feature>
<sequence>MAPKKRGSGQAKRSQEAVDVVEGLAARLAQLGRRKWKVKDLEAALEKAAGALPDEGLRAHITDHLAECAAQLHERLRALQAAATEAQQQEQQEQQAQPQRQQRTKRSRQPAATAAAAAEADVTEAEMAEAEEELESLPLVETAAGYRQLAAGAAAGTPDPRFTSAALLLSRKLPAAELVLAHVQRLCPVPPPAEGGAGADADAAAALQRCQALVAAAGVALGVCAALACEADCPEDALCTFAPALGLLREAAQLLLHQLEQQEAGEAAEAASSIGSDPAAVLRELSQLASRALASMHAALRAQQLRLATGQPAGGSGYWRANPDQPSPAEAADAACAACSDVCLLLSTLRLHSSGLLAASSKQRQQQDALAAAAAADLRLLAPYGASGLLDYLATLPKEEAYGSSAAARQFLVLYAAAAKQELAGEREYLCRLAAARTAAAAARAMEQESAAAAITAEACALPTSQAFVGWLQEQPPSGIVSTALAAARGGLDALSTHLVQECSERSMAALLAAMQHGDAAGAAAGRAGAAAGAQAAEGGAAEAVDMAAPMDDLLFFADKQGDTTVFGRDWQMGSEDEEEEDEEGGDTGGLHLQDLPGSEEQEGDRRRSVSLGSE</sequence>
<feature type="compositionally biased region" description="Low complexity" evidence="1">
    <location>
        <begin position="111"/>
        <end position="120"/>
    </location>
</feature>
<feature type="region of interest" description="Disordered" evidence="1">
    <location>
        <begin position="81"/>
        <end position="134"/>
    </location>
</feature>